<organism evidence="1 2">
    <name type="scientific">Brevirhabdus pacifica</name>
    <dbReference type="NCBI Taxonomy" id="1267768"/>
    <lineage>
        <taxon>Bacteria</taxon>
        <taxon>Pseudomonadati</taxon>
        <taxon>Pseudomonadota</taxon>
        <taxon>Alphaproteobacteria</taxon>
        <taxon>Rhodobacterales</taxon>
        <taxon>Paracoccaceae</taxon>
        <taxon>Brevirhabdus</taxon>
    </lineage>
</organism>
<evidence type="ECO:0000313" key="1">
    <source>
        <dbReference type="EMBL" id="APX88886.1"/>
    </source>
</evidence>
<reference evidence="1 2" key="1">
    <citation type="submission" date="2017-01" db="EMBL/GenBank/DDBJ databases">
        <title>Genomic analysis of Xuhuaishuia manganoxidans DY6-4.</title>
        <authorList>
            <person name="Wang X."/>
        </authorList>
    </citation>
    <scope>NUCLEOTIDE SEQUENCE [LARGE SCALE GENOMIC DNA]</scope>
    <source>
        <strain evidence="1 2">DY6-4</strain>
    </source>
</reference>
<dbReference type="Proteomes" id="UP000187266">
    <property type="component" value="Chromosome"/>
</dbReference>
<keyword evidence="2" id="KW-1185">Reference proteome</keyword>
<accession>A0A1U7DFZ7</accession>
<name>A0A1U7DFZ7_9RHOB</name>
<proteinExistence type="predicted"/>
<accession>A0A2M9DFK7</accession>
<protein>
    <submittedName>
        <fullName evidence="1">Uncharacterized protein</fullName>
    </submittedName>
</protein>
<dbReference type="STRING" id="1267768.BV394_03365"/>
<gene>
    <name evidence="1" type="ORF">BV394_03365</name>
</gene>
<dbReference type="PROSITE" id="PS51257">
    <property type="entry name" value="PROKAR_LIPOPROTEIN"/>
    <property type="match status" value="1"/>
</dbReference>
<dbReference type="EMBL" id="CP019124">
    <property type="protein sequence ID" value="APX88886.1"/>
    <property type="molecule type" value="Genomic_DNA"/>
</dbReference>
<evidence type="ECO:0000313" key="2">
    <source>
        <dbReference type="Proteomes" id="UP000187266"/>
    </source>
</evidence>
<dbReference type="RefSeq" id="WP_076978909.1">
    <property type="nucleotide sequence ID" value="NZ_CP019124.1"/>
</dbReference>
<sequence>MPAHRPHSLPRPTLALLLALPLLAAGCDAPPDLRGQASPAARAAPYPDLIPIDALLAEAARGRLDAAEVARFEAEIGRLQRKADILRRQMVLTRAERDRLRQRAARLQPASIEAARVDARIDALRRRADDLRRQMLMNDEERARLRAAIERAGQA</sequence>
<dbReference type="AlphaFoldDB" id="A0A1U7DFZ7"/>